<dbReference type="InterPro" id="IPR018619">
    <property type="entry name" value="Hyccin"/>
</dbReference>
<evidence type="ECO:0000256" key="4">
    <source>
        <dbReference type="ARBA" id="ARBA00022490"/>
    </source>
</evidence>
<feature type="compositionally biased region" description="Low complexity" evidence="7">
    <location>
        <begin position="1"/>
        <end position="19"/>
    </location>
</feature>
<evidence type="ECO:0000256" key="2">
    <source>
        <dbReference type="ARBA" id="ARBA00004514"/>
    </source>
</evidence>
<dbReference type="Proteomes" id="UP001152523">
    <property type="component" value="Unassembled WGS sequence"/>
</dbReference>
<evidence type="ECO:0000256" key="6">
    <source>
        <dbReference type="ARBA" id="ARBA00034482"/>
    </source>
</evidence>
<comment type="subcellular location">
    <subcellularLocation>
        <location evidence="1">Cell membrane</location>
    </subcellularLocation>
    <subcellularLocation>
        <location evidence="2">Cytoplasm</location>
        <location evidence="2">Cytosol</location>
    </subcellularLocation>
</comment>
<dbReference type="PANTHER" id="PTHR31220">
    <property type="entry name" value="HYCCIN RELATED"/>
    <property type="match status" value="1"/>
</dbReference>
<dbReference type="Pfam" id="PF09790">
    <property type="entry name" value="Hyccin"/>
    <property type="match status" value="1"/>
</dbReference>
<evidence type="ECO:0000313" key="8">
    <source>
        <dbReference type="EMBL" id="CAH9106413.1"/>
    </source>
</evidence>
<evidence type="ECO:0000256" key="1">
    <source>
        <dbReference type="ARBA" id="ARBA00004236"/>
    </source>
</evidence>
<proteinExistence type="inferred from homology"/>
<comment type="caution">
    <text evidence="8">The sequence shown here is derived from an EMBL/GenBank/DDBJ whole genome shotgun (WGS) entry which is preliminary data.</text>
</comment>
<evidence type="ECO:0008006" key="10">
    <source>
        <dbReference type="Google" id="ProtNLM"/>
    </source>
</evidence>
<comment type="similarity">
    <text evidence="6">Belongs to the Hyccin family.</text>
</comment>
<dbReference type="PANTHER" id="PTHR31220:SF10">
    <property type="entry name" value="HYCCIN"/>
    <property type="match status" value="1"/>
</dbReference>
<evidence type="ECO:0000256" key="3">
    <source>
        <dbReference type="ARBA" id="ARBA00022475"/>
    </source>
</evidence>
<keyword evidence="9" id="KW-1185">Reference proteome</keyword>
<name>A0AAV0DP90_9ASTE</name>
<keyword evidence="4" id="KW-0963">Cytoplasm</keyword>
<evidence type="ECO:0000313" key="9">
    <source>
        <dbReference type="Proteomes" id="UP001152523"/>
    </source>
</evidence>
<dbReference type="GO" id="GO:0005829">
    <property type="term" value="C:cytosol"/>
    <property type="evidence" value="ECO:0007669"/>
    <property type="project" value="UniProtKB-SubCell"/>
</dbReference>
<dbReference type="EMBL" id="CAMAPF010000137">
    <property type="protein sequence ID" value="CAH9106413.1"/>
    <property type="molecule type" value="Genomic_DNA"/>
</dbReference>
<feature type="region of interest" description="Disordered" evidence="7">
    <location>
        <begin position="1"/>
        <end position="41"/>
    </location>
</feature>
<reference evidence="8" key="1">
    <citation type="submission" date="2022-07" db="EMBL/GenBank/DDBJ databases">
        <authorList>
            <person name="Macas J."/>
            <person name="Novak P."/>
            <person name="Neumann P."/>
        </authorList>
    </citation>
    <scope>NUCLEOTIDE SEQUENCE</scope>
</reference>
<feature type="compositionally biased region" description="Basic and acidic residues" evidence="7">
    <location>
        <begin position="21"/>
        <end position="34"/>
    </location>
</feature>
<accession>A0AAV0DP90</accession>
<organism evidence="8 9">
    <name type="scientific">Cuscuta epithymum</name>
    <dbReference type="NCBI Taxonomy" id="186058"/>
    <lineage>
        <taxon>Eukaryota</taxon>
        <taxon>Viridiplantae</taxon>
        <taxon>Streptophyta</taxon>
        <taxon>Embryophyta</taxon>
        <taxon>Tracheophyta</taxon>
        <taxon>Spermatophyta</taxon>
        <taxon>Magnoliopsida</taxon>
        <taxon>eudicotyledons</taxon>
        <taxon>Gunneridae</taxon>
        <taxon>Pentapetalae</taxon>
        <taxon>asterids</taxon>
        <taxon>lamiids</taxon>
        <taxon>Solanales</taxon>
        <taxon>Convolvulaceae</taxon>
        <taxon>Cuscuteae</taxon>
        <taxon>Cuscuta</taxon>
        <taxon>Cuscuta subgen. Cuscuta</taxon>
    </lineage>
</organism>
<evidence type="ECO:0000256" key="5">
    <source>
        <dbReference type="ARBA" id="ARBA00023136"/>
    </source>
</evidence>
<dbReference type="GO" id="GO:0005886">
    <property type="term" value="C:plasma membrane"/>
    <property type="evidence" value="ECO:0007669"/>
    <property type="project" value="UniProtKB-SubCell"/>
</dbReference>
<dbReference type="GO" id="GO:0072659">
    <property type="term" value="P:protein localization to plasma membrane"/>
    <property type="evidence" value="ECO:0007669"/>
    <property type="project" value="TreeGrafter"/>
</dbReference>
<keyword evidence="3" id="KW-1003">Cell membrane</keyword>
<gene>
    <name evidence="8" type="ORF">CEPIT_LOCUS17602</name>
</gene>
<evidence type="ECO:0000256" key="7">
    <source>
        <dbReference type="SAM" id="MobiDB-lite"/>
    </source>
</evidence>
<keyword evidence="5" id="KW-0472">Membrane</keyword>
<protein>
    <recommendedName>
        <fullName evidence="10">Hyccin</fullName>
    </recommendedName>
</protein>
<dbReference type="AlphaFoldDB" id="A0AAV0DP90"/>
<dbReference type="GO" id="GO:0046854">
    <property type="term" value="P:phosphatidylinositol phosphate biosynthetic process"/>
    <property type="evidence" value="ECO:0007669"/>
    <property type="project" value="TreeGrafter"/>
</dbReference>
<sequence length="356" mass="38661">MSTDSPTPEESSSASPAAAVKQEDIPAGGKKEVSPRAAVPRRPHISWSDSYTKANAAIEALSSIVSHVPPSLTSSETPALSLLHDPEIAAQISDLLRQPGSSAGDNHLCRWLYDTFHSSGEPDLHLVVLRFIPIISGVYLSRIALHQPLAGFEAILLALYAHETVARNGNAATVTIPDLSHSSIYHETKQAAKASATELALAVISPSLEPCGSVRSTKRARIVGVALELFYNKISQMPLQSKLDFCEFCKAWAGGNKDSDESNGEKRDERRVNLSREILQPALRILGHCLMGTEKSVELKTAAREACRCLYDRALHDISPKDILATGSLLKLASSSSHYNREVDYTEIKFTNKITL</sequence>